<feature type="compositionally biased region" description="Basic and acidic residues" evidence="1">
    <location>
        <begin position="1"/>
        <end position="21"/>
    </location>
</feature>
<protein>
    <submittedName>
        <fullName evidence="2">Uncharacterized protein</fullName>
    </submittedName>
</protein>
<keyword evidence="3" id="KW-1185">Reference proteome</keyword>
<dbReference type="RefSeq" id="WP_193122806.1">
    <property type="nucleotide sequence ID" value="NZ_JADBGI010000013.1"/>
</dbReference>
<gene>
    <name evidence="2" type="ORF">IDM40_16015</name>
</gene>
<accession>A0ABR9P8M9</accession>
<proteinExistence type="predicted"/>
<evidence type="ECO:0000313" key="3">
    <source>
        <dbReference type="Proteomes" id="UP000806528"/>
    </source>
</evidence>
<feature type="region of interest" description="Disordered" evidence="1">
    <location>
        <begin position="1"/>
        <end position="22"/>
    </location>
</feature>
<evidence type="ECO:0000256" key="1">
    <source>
        <dbReference type="SAM" id="MobiDB-lite"/>
    </source>
</evidence>
<reference evidence="2 3" key="1">
    <citation type="submission" date="2020-09" db="EMBL/GenBank/DDBJ databases">
        <title>Diversity and distribution of actinomycetes associated with coral in the coast of Hainan.</title>
        <authorList>
            <person name="Li F."/>
        </authorList>
    </citation>
    <scope>NUCLEOTIDE SEQUENCE [LARGE SCALE GENOMIC DNA]</scope>
    <source>
        <strain evidence="2 3">HNM0947</strain>
    </source>
</reference>
<dbReference type="EMBL" id="JADBGI010000013">
    <property type="protein sequence ID" value="MBE3000195.1"/>
    <property type="molecule type" value="Genomic_DNA"/>
</dbReference>
<dbReference type="Proteomes" id="UP000806528">
    <property type="component" value="Unassembled WGS sequence"/>
</dbReference>
<evidence type="ECO:0000313" key="2">
    <source>
        <dbReference type="EMBL" id="MBE3000195.1"/>
    </source>
</evidence>
<name>A0ABR9P8M9_9ACTN</name>
<comment type="caution">
    <text evidence="2">The sequence shown here is derived from an EMBL/GenBank/DDBJ whole genome shotgun (WGS) entry which is preliminary data.</text>
</comment>
<sequence length="113" mass="12310">MSKHKNDPRRGHAEGRTEAHVYEQAPTSVVDLHYDDQCALCTDLAHQMADSVRIDTAGVRLRIDCHHQAPKIVAPGDCHLCDQAVAEDPVARALQSWCGTSLLECDHGGEGAK</sequence>
<organism evidence="2 3">
    <name type="scientific">Nocardiopsis coralli</name>
    <dbReference type="NCBI Taxonomy" id="2772213"/>
    <lineage>
        <taxon>Bacteria</taxon>
        <taxon>Bacillati</taxon>
        <taxon>Actinomycetota</taxon>
        <taxon>Actinomycetes</taxon>
        <taxon>Streptosporangiales</taxon>
        <taxon>Nocardiopsidaceae</taxon>
        <taxon>Nocardiopsis</taxon>
    </lineage>
</organism>